<dbReference type="STRING" id="947166.A0A1D1V8L6"/>
<dbReference type="InterPro" id="IPR012675">
    <property type="entry name" value="Beta-grasp_dom_sf"/>
</dbReference>
<feature type="binding site" evidence="9">
    <location>
        <begin position="32"/>
        <end position="37"/>
    </location>
    <ligand>
        <name>ATP</name>
        <dbReference type="ChEBI" id="CHEBI:30616"/>
    </ligand>
</feature>
<dbReference type="FunFam" id="3.10.20.30:FF:000029">
    <property type="entry name" value="Obg-like ATPase 1"/>
    <property type="match status" value="1"/>
</dbReference>
<dbReference type="InterPro" id="IPR041706">
    <property type="entry name" value="YchF_N"/>
</dbReference>
<feature type="domain" description="OBG-type G" evidence="10">
    <location>
        <begin position="23"/>
        <end position="282"/>
    </location>
</feature>
<comment type="subunit">
    <text evidence="9">Monomer.</text>
</comment>
<proteinExistence type="inferred from homology"/>
<dbReference type="PROSITE" id="PS51880">
    <property type="entry name" value="TGS"/>
    <property type="match status" value="1"/>
</dbReference>
<dbReference type="OrthoDB" id="424823at2759"/>
<dbReference type="SUPFAM" id="SSF52540">
    <property type="entry name" value="P-loop containing nucleoside triphosphate hydrolases"/>
    <property type="match status" value="1"/>
</dbReference>
<dbReference type="InterPro" id="IPR004095">
    <property type="entry name" value="TGS"/>
</dbReference>
<organism evidence="12 13">
    <name type="scientific">Ramazzottius varieornatus</name>
    <name type="common">Water bear</name>
    <name type="synonym">Tardigrade</name>
    <dbReference type="NCBI Taxonomy" id="947166"/>
    <lineage>
        <taxon>Eukaryota</taxon>
        <taxon>Metazoa</taxon>
        <taxon>Ecdysozoa</taxon>
        <taxon>Tardigrada</taxon>
        <taxon>Eutardigrada</taxon>
        <taxon>Parachela</taxon>
        <taxon>Hypsibioidea</taxon>
        <taxon>Ramazzottiidae</taxon>
        <taxon>Ramazzottius</taxon>
    </lineage>
</organism>
<dbReference type="CDD" id="cd04867">
    <property type="entry name" value="TGS_YchF_OLA1"/>
    <property type="match status" value="1"/>
</dbReference>
<comment type="subcellular location">
    <subcellularLocation>
        <location evidence="2 9">Cytoplasm</location>
    </subcellularLocation>
</comment>
<keyword evidence="13" id="KW-1185">Reference proteome</keyword>
<evidence type="ECO:0000256" key="4">
    <source>
        <dbReference type="ARBA" id="ARBA00022723"/>
    </source>
</evidence>
<dbReference type="Gene3D" id="3.40.50.300">
    <property type="entry name" value="P-loop containing nucleotide triphosphate hydrolases"/>
    <property type="match status" value="1"/>
</dbReference>
<sequence length="397" mass="44290">MPPKGKGDEKAPPPLIGRVGTTLKVGIVGVPNVGKSSFFNVLTKSSVPAENFPFCTIDPNESRVAVPDERFDYLVKFHEPASKVSAFLSVVDIAGLVKGASAGQGLGNAFLSHISACDAIFLMLRAFESEDITHVEGDVNPVRDAEIILEELRLKDEEMFKENFQKIERAYTRGNDKKLKPEYDSMVKINKILVEEKKQLRFAEWSEHDIEILNKYLFLTAKPIIYLVNLSEEDYAKKKNKWLPKLKAWIDQNDPGAVLIPLSVALEAKLVEMPDDERKAYLAQNNLTSALDKIITTGFRSLQLQYFFTAGKDEVKAWTIQKGTKAPQAAGRIHGDFEKGFIMAEVMAFNDFKEAGSEAAVKAAGKYRQQGRNYTVEDGDIIFFKFNAGAGLQTKKK</sequence>
<dbReference type="Gene3D" id="3.10.20.30">
    <property type="match status" value="1"/>
</dbReference>
<dbReference type="InterPro" id="IPR006073">
    <property type="entry name" value="GTP-bd"/>
</dbReference>
<accession>A0A1D1V8L6</accession>
<evidence type="ECO:0000256" key="5">
    <source>
        <dbReference type="ARBA" id="ARBA00022741"/>
    </source>
</evidence>
<evidence type="ECO:0000256" key="3">
    <source>
        <dbReference type="ARBA" id="ARBA00022490"/>
    </source>
</evidence>
<dbReference type="FunFam" id="1.10.150.300:FF:000003">
    <property type="entry name" value="Obg-like ATPase 1"/>
    <property type="match status" value="1"/>
</dbReference>
<keyword evidence="4" id="KW-0479">Metal-binding</keyword>
<dbReference type="GO" id="GO:0016887">
    <property type="term" value="F:ATP hydrolysis activity"/>
    <property type="evidence" value="ECO:0007669"/>
    <property type="project" value="UniProtKB-UniRule"/>
</dbReference>
<dbReference type="EMBL" id="BDGG01000004">
    <property type="protein sequence ID" value="GAU98041.1"/>
    <property type="molecule type" value="Genomic_DNA"/>
</dbReference>
<protein>
    <recommendedName>
        <fullName evidence="9">Obg-like ATPase 1</fullName>
    </recommendedName>
</protein>
<evidence type="ECO:0000259" key="10">
    <source>
        <dbReference type="PROSITE" id="PS51710"/>
    </source>
</evidence>
<keyword evidence="5 9" id="KW-0547">Nucleotide-binding</keyword>
<keyword evidence="6 9" id="KW-0378">Hydrolase</keyword>
<feature type="binding site" evidence="9">
    <location>
        <position position="230"/>
    </location>
    <ligand>
        <name>ATP</name>
        <dbReference type="ChEBI" id="CHEBI:30616"/>
    </ligand>
</feature>
<keyword evidence="7 9" id="KW-0067">ATP-binding</keyword>
<keyword evidence="3 9" id="KW-0963">Cytoplasm</keyword>
<evidence type="ECO:0000256" key="2">
    <source>
        <dbReference type="ARBA" id="ARBA00004496"/>
    </source>
</evidence>
<feature type="domain" description="TGS" evidence="11">
    <location>
        <begin position="303"/>
        <end position="386"/>
    </location>
</feature>
<evidence type="ECO:0000256" key="8">
    <source>
        <dbReference type="ARBA" id="ARBA00022842"/>
    </source>
</evidence>
<comment type="cofactor">
    <cofactor evidence="1">
        <name>Mg(2+)</name>
        <dbReference type="ChEBI" id="CHEBI:18420"/>
    </cofactor>
</comment>
<dbReference type="Pfam" id="PF01926">
    <property type="entry name" value="MMR_HSR1"/>
    <property type="match status" value="1"/>
</dbReference>
<dbReference type="InterPro" id="IPR004396">
    <property type="entry name" value="ATPase_YchF/OLA1"/>
</dbReference>
<dbReference type="PROSITE" id="PS51710">
    <property type="entry name" value="G_OBG"/>
    <property type="match status" value="1"/>
</dbReference>
<dbReference type="GO" id="GO:0005737">
    <property type="term" value="C:cytoplasm"/>
    <property type="evidence" value="ECO:0007669"/>
    <property type="project" value="UniProtKB-SubCell"/>
</dbReference>
<dbReference type="InterPro" id="IPR027417">
    <property type="entry name" value="P-loop_NTPase"/>
</dbReference>
<comment type="caution">
    <text evidence="12">The sequence shown here is derived from an EMBL/GenBank/DDBJ whole genome shotgun (WGS) entry which is preliminary data.</text>
</comment>
<dbReference type="PANTHER" id="PTHR23305">
    <property type="entry name" value="OBG GTPASE FAMILY"/>
    <property type="match status" value="1"/>
</dbReference>
<dbReference type="InterPro" id="IPR013029">
    <property type="entry name" value="YchF_C"/>
</dbReference>
<keyword evidence="8" id="KW-0460">Magnesium</keyword>
<gene>
    <name evidence="12" type="primary">RvY_09244-1</name>
    <name evidence="12" type="synonym">RvY_09244.1</name>
    <name evidence="12" type="ORF">RvY_09244</name>
</gene>
<evidence type="ECO:0000256" key="7">
    <source>
        <dbReference type="ARBA" id="ARBA00022840"/>
    </source>
</evidence>
<dbReference type="GO" id="GO:0043023">
    <property type="term" value="F:ribosomal large subunit binding"/>
    <property type="evidence" value="ECO:0007669"/>
    <property type="project" value="UniProtKB-UniRule"/>
</dbReference>
<evidence type="ECO:0000256" key="9">
    <source>
        <dbReference type="HAMAP-Rule" id="MF_03167"/>
    </source>
</evidence>
<evidence type="ECO:0000313" key="13">
    <source>
        <dbReference type="Proteomes" id="UP000186922"/>
    </source>
</evidence>
<dbReference type="CDD" id="cd01900">
    <property type="entry name" value="YchF"/>
    <property type="match status" value="1"/>
</dbReference>
<dbReference type="Gene3D" id="1.10.150.300">
    <property type="entry name" value="TGS-like domain"/>
    <property type="match status" value="1"/>
</dbReference>
<dbReference type="SUPFAM" id="SSF81271">
    <property type="entry name" value="TGS-like"/>
    <property type="match status" value="1"/>
</dbReference>
<evidence type="ECO:0000259" key="11">
    <source>
        <dbReference type="PROSITE" id="PS51880"/>
    </source>
</evidence>
<dbReference type="GO" id="GO:0005525">
    <property type="term" value="F:GTP binding"/>
    <property type="evidence" value="ECO:0007669"/>
    <property type="project" value="InterPro"/>
</dbReference>
<dbReference type="AlphaFoldDB" id="A0A1D1V8L6"/>
<dbReference type="NCBIfam" id="TIGR00092">
    <property type="entry name" value="redox-regulated ATPase YchF"/>
    <property type="match status" value="1"/>
</dbReference>
<comment type="function">
    <text evidence="9">Hydrolyzes ATP, and can also hydrolyze GTP with lower efficiency. Has lower affinity for GTP.</text>
</comment>
<evidence type="ECO:0000313" key="12">
    <source>
        <dbReference type="EMBL" id="GAU98041.1"/>
    </source>
</evidence>
<evidence type="ECO:0000256" key="1">
    <source>
        <dbReference type="ARBA" id="ARBA00001946"/>
    </source>
</evidence>
<comment type="similarity">
    <text evidence="9">Belongs to the TRAFAC class OBG-HflX-like GTPase superfamily. OBG GTPase family. YchF/OLA1 subfamily.</text>
</comment>
<dbReference type="PIRSF" id="PIRSF006641">
    <property type="entry name" value="CHP00092"/>
    <property type="match status" value="1"/>
</dbReference>
<name>A0A1D1V8L6_RAMVA</name>
<dbReference type="GO" id="GO:0005524">
    <property type="term" value="F:ATP binding"/>
    <property type="evidence" value="ECO:0007669"/>
    <property type="project" value="UniProtKB-UniRule"/>
</dbReference>
<dbReference type="PANTHER" id="PTHR23305:SF11">
    <property type="entry name" value="OBG-LIKE ATPASE 1"/>
    <property type="match status" value="1"/>
</dbReference>
<dbReference type="GO" id="GO:0046872">
    <property type="term" value="F:metal ion binding"/>
    <property type="evidence" value="ECO:0007669"/>
    <property type="project" value="UniProtKB-KW"/>
</dbReference>
<dbReference type="Proteomes" id="UP000186922">
    <property type="component" value="Unassembled WGS sequence"/>
</dbReference>
<dbReference type="PRINTS" id="PR00326">
    <property type="entry name" value="GTP1OBG"/>
</dbReference>
<dbReference type="Pfam" id="PF06071">
    <property type="entry name" value="YchF-GTPase_C"/>
    <property type="match status" value="1"/>
</dbReference>
<dbReference type="InterPro" id="IPR031167">
    <property type="entry name" value="G_OBG"/>
</dbReference>
<dbReference type="HAMAP" id="MF_00944">
    <property type="entry name" value="YchF_OLA1_ATPase"/>
    <property type="match status" value="1"/>
</dbReference>
<reference evidence="12 13" key="1">
    <citation type="journal article" date="2016" name="Nat. Commun.">
        <title>Extremotolerant tardigrade genome and improved radiotolerance of human cultured cells by tardigrade-unique protein.</title>
        <authorList>
            <person name="Hashimoto T."/>
            <person name="Horikawa D.D."/>
            <person name="Saito Y."/>
            <person name="Kuwahara H."/>
            <person name="Kozuka-Hata H."/>
            <person name="Shin-I T."/>
            <person name="Minakuchi Y."/>
            <person name="Ohishi K."/>
            <person name="Motoyama A."/>
            <person name="Aizu T."/>
            <person name="Enomoto A."/>
            <person name="Kondo K."/>
            <person name="Tanaka S."/>
            <person name="Hara Y."/>
            <person name="Koshikawa S."/>
            <person name="Sagara H."/>
            <person name="Miura T."/>
            <person name="Yokobori S."/>
            <person name="Miyagawa K."/>
            <person name="Suzuki Y."/>
            <person name="Kubo T."/>
            <person name="Oyama M."/>
            <person name="Kohara Y."/>
            <person name="Fujiyama A."/>
            <person name="Arakawa K."/>
            <person name="Katayama T."/>
            <person name="Toyoda A."/>
            <person name="Kunieda T."/>
        </authorList>
    </citation>
    <scope>NUCLEOTIDE SEQUENCE [LARGE SCALE GENOMIC DNA]</scope>
    <source>
        <strain evidence="12 13">YOKOZUNA-1</strain>
    </source>
</reference>
<dbReference type="InterPro" id="IPR012676">
    <property type="entry name" value="TGS-like"/>
</dbReference>
<dbReference type="InterPro" id="IPR023192">
    <property type="entry name" value="TGS-like_dom_sf"/>
</dbReference>
<evidence type="ECO:0000256" key="6">
    <source>
        <dbReference type="ARBA" id="ARBA00022801"/>
    </source>
</evidence>